<dbReference type="EMBL" id="AK359625">
    <property type="protein sequence ID" value="BAJ90834.1"/>
    <property type="molecule type" value="mRNA"/>
</dbReference>
<reference evidence="2" key="1">
    <citation type="journal article" date="2011" name="Plant Physiol.">
        <title>Comprehensive sequence analysis of 24,783 barley full-length cDNAs derived from 12 clone libraries.</title>
        <authorList>
            <person name="Matsumoto T."/>
            <person name="Tanaka T."/>
            <person name="Sakai H."/>
            <person name="Amano N."/>
            <person name="Kanamori H."/>
            <person name="Kurita K."/>
            <person name="Kikuta A."/>
            <person name="Kamiya K."/>
            <person name="Yamamoto M."/>
            <person name="Ikawa H."/>
            <person name="Fujii N."/>
            <person name="Hori K."/>
            <person name="Itoh T."/>
            <person name="Sato K."/>
        </authorList>
    </citation>
    <scope>NUCLEOTIDE SEQUENCE</scope>
    <source>
        <tissue evidence="2">Shoot</tissue>
    </source>
</reference>
<organism evidence="2">
    <name type="scientific">Hordeum vulgare subsp. vulgare</name>
    <name type="common">Domesticated barley</name>
    <dbReference type="NCBI Taxonomy" id="112509"/>
    <lineage>
        <taxon>Eukaryota</taxon>
        <taxon>Viridiplantae</taxon>
        <taxon>Streptophyta</taxon>
        <taxon>Embryophyta</taxon>
        <taxon>Tracheophyta</taxon>
        <taxon>Spermatophyta</taxon>
        <taxon>Magnoliopsida</taxon>
        <taxon>Liliopsida</taxon>
        <taxon>Poales</taxon>
        <taxon>Poaceae</taxon>
        <taxon>BOP clade</taxon>
        <taxon>Pooideae</taxon>
        <taxon>Triticodae</taxon>
        <taxon>Triticeae</taxon>
        <taxon>Hordeinae</taxon>
        <taxon>Hordeum</taxon>
    </lineage>
</organism>
<evidence type="ECO:0000256" key="1">
    <source>
        <dbReference type="SAM" id="MobiDB-lite"/>
    </source>
</evidence>
<feature type="region of interest" description="Disordered" evidence="1">
    <location>
        <begin position="1"/>
        <end position="40"/>
    </location>
</feature>
<name>F2D6W3_HORVV</name>
<protein>
    <submittedName>
        <fullName evidence="2">Predicted protein</fullName>
    </submittedName>
</protein>
<proteinExistence type="evidence at transcript level"/>
<dbReference type="AlphaFoldDB" id="F2D6W3"/>
<sequence length="89" mass="9725">MVCRVRRREPSPGRADVRVPRRAGDVGHAQLRQGGRRRRRLDATDAAAAAEEAVVLEAAAVVLACPVAARRRGAVRRTGRREFMAMIPA</sequence>
<feature type="compositionally biased region" description="Basic and acidic residues" evidence="1">
    <location>
        <begin position="8"/>
        <end position="25"/>
    </location>
</feature>
<evidence type="ECO:0000313" key="2">
    <source>
        <dbReference type="EMBL" id="BAJ90834.1"/>
    </source>
</evidence>
<accession>F2D6W3</accession>